<keyword evidence="2 5" id="KW-0732">Signal</keyword>
<dbReference type="AlphaFoldDB" id="A0AB74UEI1"/>
<accession>A0AB74UEI1</accession>
<keyword evidence="3" id="KW-0472">Membrane</keyword>
<name>A0AB74UEI1_9GAMM</name>
<dbReference type="GO" id="GO:0009297">
    <property type="term" value="P:pilus assembly"/>
    <property type="evidence" value="ECO:0007669"/>
    <property type="project" value="InterPro"/>
</dbReference>
<dbReference type="PANTHER" id="PTHR30332:SF24">
    <property type="entry name" value="SECRETIN GSPD-RELATED"/>
    <property type="match status" value="1"/>
</dbReference>
<gene>
    <name evidence="8" type="ORF">ABV408_02325</name>
</gene>
<dbReference type="InterPro" id="IPR050810">
    <property type="entry name" value="Bact_Secretion_Sys_Channel"/>
</dbReference>
<reference evidence="8" key="1">
    <citation type="submission" date="2024-06" db="EMBL/GenBank/DDBJ databases">
        <title>Complete genome of Salinicola endophyticus HNIBRBA4755.</title>
        <authorList>
            <person name="Shin S.Y."/>
            <person name="Kang H."/>
            <person name="Song J."/>
        </authorList>
    </citation>
    <scope>NUCLEOTIDE SEQUENCE</scope>
    <source>
        <strain evidence="8">HNIBRBA4755</strain>
    </source>
</reference>
<evidence type="ECO:0000256" key="5">
    <source>
        <dbReference type="SAM" id="SignalP"/>
    </source>
</evidence>
<evidence type="ECO:0000259" key="7">
    <source>
        <dbReference type="Pfam" id="PF07655"/>
    </source>
</evidence>
<dbReference type="PROSITE" id="PS51257">
    <property type="entry name" value="PROKAR_LIPOPROTEIN"/>
    <property type="match status" value="1"/>
</dbReference>
<evidence type="ECO:0000256" key="4">
    <source>
        <dbReference type="SAM" id="MobiDB-lite"/>
    </source>
</evidence>
<feature type="domain" description="Type II/III secretion system secretin-like" evidence="6">
    <location>
        <begin position="393"/>
        <end position="561"/>
    </location>
</feature>
<dbReference type="GO" id="GO:0009306">
    <property type="term" value="P:protein secretion"/>
    <property type="evidence" value="ECO:0007669"/>
    <property type="project" value="InterPro"/>
</dbReference>
<feature type="region of interest" description="Disordered" evidence="4">
    <location>
        <begin position="116"/>
        <end position="157"/>
    </location>
</feature>
<evidence type="ECO:0000256" key="1">
    <source>
        <dbReference type="ARBA" id="ARBA00004370"/>
    </source>
</evidence>
<evidence type="ECO:0000256" key="2">
    <source>
        <dbReference type="ARBA" id="ARBA00022729"/>
    </source>
</evidence>
<evidence type="ECO:0000256" key="3">
    <source>
        <dbReference type="ARBA" id="ARBA00023136"/>
    </source>
</evidence>
<feature type="chain" id="PRO_5044501412" evidence="5">
    <location>
        <begin position="23"/>
        <end position="565"/>
    </location>
</feature>
<dbReference type="Pfam" id="PF07655">
    <property type="entry name" value="Secretin_N_2"/>
    <property type="match status" value="1"/>
</dbReference>
<dbReference type="RefSeq" id="WP_353980874.1">
    <property type="nucleotide sequence ID" value="NZ_CP159578.1"/>
</dbReference>
<sequence>MRSTLSALLLAGVSLGMTGCSAIKNIDQTQDRAETQSRIAHSLLEQRQQAETQRPLFRVNEGMWVDDKPVAIPKPQPAFLDCEVTYRPQRQVTLSELTRRVSSLCHVSIRITPDAQRYLDPSSTPSAAEASGDAGMEQQLGLPDSSGSSWSGGARSTSMGRVKRVSIDWLGGPLNALLDQVTADLGLSWSYDANRPDPSIEVSYLQSKTFPIYSFAMSSSWSSRVNSGTSVSTGSGAGGGSSGGSDSGVSGQTGSESSSQMTLATDVLADINQDIGTMLTPGVGRMSMSTSTGSVTVKDVPAVIDQVSRYVERLNKLLTQQVVINAKVINVRLSRSDALGIDWGAVYQSAAKSLGIKLGASGNAAINGASQLTFNVLDTSNSTLAGTRAILSALSKQGAVSVSASPSATTTNLQPVPIQVARQTAYLQSSSTTATTDVGLTSELTPGTVTTGLNMNVLPYVLPESGSNEILLQFNISLSSLIALRTVSSGDQSIQVPEIDSRSFSQRVRIRSGETLVLTGFDQTSDSADRSGVGNPNNILLGGQRSAEHQRDVVVILLTPVLRSS</sequence>
<feature type="domain" description="Secretin N-terminal" evidence="7">
    <location>
        <begin position="208"/>
        <end position="293"/>
    </location>
</feature>
<feature type="compositionally biased region" description="Low complexity" evidence="4">
    <location>
        <begin position="145"/>
        <end position="157"/>
    </location>
</feature>
<dbReference type="InterPro" id="IPR011514">
    <property type="entry name" value="Secretin_N_2"/>
</dbReference>
<dbReference type="NCBIfam" id="TIGR02520">
    <property type="entry name" value="pilus_B_mal_scr"/>
    <property type="match status" value="1"/>
</dbReference>
<dbReference type="InterPro" id="IPR004846">
    <property type="entry name" value="T2SS/T3SS_dom"/>
</dbReference>
<dbReference type="InterPro" id="IPR013359">
    <property type="entry name" value="Pilus_4B_PilN"/>
</dbReference>
<feature type="compositionally biased region" description="Gly residues" evidence="4">
    <location>
        <begin position="235"/>
        <end position="246"/>
    </location>
</feature>
<organism evidence="8">
    <name type="scientific">Salinicola endophyticus</name>
    <dbReference type="NCBI Taxonomy" id="1949083"/>
    <lineage>
        <taxon>Bacteria</taxon>
        <taxon>Pseudomonadati</taxon>
        <taxon>Pseudomonadota</taxon>
        <taxon>Gammaproteobacteria</taxon>
        <taxon>Oceanospirillales</taxon>
        <taxon>Halomonadaceae</taxon>
        <taxon>Salinicola</taxon>
    </lineage>
</organism>
<proteinExistence type="predicted"/>
<feature type="region of interest" description="Disordered" evidence="4">
    <location>
        <begin position="226"/>
        <end position="257"/>
    </location>
</feature>
<protein>
    <submittedName>
        <fullName evidence="8">PilN family type IVB pilus formation outer membrane protein</fullName>
    </submittedName>
</protein>
<dbReference type="PANTHER" id="PTHR30332">
    <property type="entry name" value="PROBABLE GENERAL SECRETION PATHWAY PROTEIN D"/>
    <property type="match status" value="1"/>
</dbReference>
<dbReference type="GO" id="GO:0019867">
    <property type="term" value="C:outer membrane"/>
    <property type="evidence" value="ECO:0007669"/>
    <property type="project" value="InterPro"/>
</dbReference>
<evidence type="ECO:0000313" key="8">
    <source>
        <dbReference type="EMBL" id="XCJ80024.1"/>
    </source>
</evidence>
<feature type="signal peptide" evidence="5">
    <location>
        <begin position="1"/>
        <end position="22"/>
    </location>
</feature>
<evidence type="ECO:0000259" key="6">
    <source>
        <dbReference type="Pfam" id="PF00263"/>
    </source>
</evidence>
<comment type="subcellular location">
    <subcellularLocation>
        <location evidence="1">Membrane</location>
    </subcellularLocation>
</comment>
<dbReference type="EMBL" id="CP159578">
    <property type="protein sequence ID" value="XCJ80024.1"/>
    <property type="molecule type" value="Genomic_DNA"/>
</dbReference>
<dbReference type="Pfam" id="PF00263">
    <property type="entry name" value="Secretin"/>
    <property type="match status" value="1"/>
</dbReference>